<evidence type="ECO:0000313" key="1">
    <source>
        <dbReference type="EMBL" id="VDD75240.1"/>
    </source>
</evidence>
<dbReference type="EMBL" id="UXSR01000143">
    <property type="protein sequence ID" value="VDD75240.1"/>
    <property type="molecule type" value="Genomic_DNA"/>
</dbReference>
<organism evidence="1 2">
    <name type="scientific">Mesocestoides corti</name>
    <name type="common">Flatworm</name>
    <dbReference type="NCBI Taxonomy" id="53468"/>
    <lineage>
        <taxon>Eukaryota</taxon>
        <taxon>Metazoa</taxon>
        <taxon>Spiralia</taxon>
        <taxon>Lophotrochozoa</taxon>
        <taxon>Platyhelminthes</taxon>
        <taxon>Cestoda</taxon>
        <taxon>Eucestoda</taxon>
        <taxon>Cyclophyllidea</taxon>
        <taxon>Mesocestoididae</taxon>
        <taxon>Mesocestoides</taxon>
    </lineage>
</organism>
<protein>
    <submittedName>
        <fullName evidence="1">Uncharacterized protein</fullName>
    </submittedName>
</protein>
<accession>A0A0R3U3S2</accession>
<proteinExistence type="predicted"/>
<sequence>MKDCHHSYSPPHLEMRPSNAFTMHLVNASVRHVVRIPLGQMTKASEIRLHESWPDGSATFTPMLDPAWHCWLVRSRATGAVGSSSVLDAHPNSHLQNYAYLRVSNQENQNPIFVADLTEAAPGLREHSPADKVSAITQAFSMSLDPQPLLTQIKLLFNARNSSPTNCLKHQV</sequence>
<evidence type="ECO:0000313" key="2">
    <source>
        <dbReference type="Proteomes" id="UP000267029"/>
    </source>
</evidence>
<gene>
    <name evidence="1" type="ORF">MCOS_LOCUS1243</name>
</gene>
<dbReference type="Proteomes" id="UP000267029">
    <property type="component" value="Unassembled WGS sequence"/>
</dbReference>
<name>A0A0R3U3S2_MESCO</name>
<keyword evidence="2" id="KW-1185">Reference proteome</keyword>
<dbReference type="AlphaFoldDB" id="A0A0R3U3S2"/>
<reference evidence="1 2" key="1">
    <citation type="submission" date="2018-10" db="EMBL/GenBank/DDBJ databases">
        <authorList>
            <consortium name="Pathogen Informatics"/>
        </authorList>
    </citation>
    <scope>NUCLEOTIDE SEQUENCE [LARGE SCALE GENOMIC DNA]</scope>
</reference>